<comment type="caution">
    <text evidence="1">The sequence shown here is derived from an EMBL/GenBank/DDBJ whole genome shotgun (WGS) entry which is preliminary data.</text>
</comment>
<protein>
    <submittedName>
        <fullName evidence="1">Uncharacterized protein</fullName>
    </submittedName>
</protein>
<dbReference type="Proteomes" id="UP000188320">
    <property type="component" value="Unassembled WGS sequence"/>
</dbReference>
<name>A0A1R1PEI0_ZANCU</name>
<evidence type="ECO:0000313" key="1">
    <source>
        <dbReference type="EMBL" id="OMH79377.1"/>
    </source>
</evidence>
<gene>
    <name evidence="1" type="ORF">AX774_g7207</name>
</gene>
<proteinExistence type="predicted"/>
<dbReference type="EMBL" id="LSSK01001567">
    <property type="protein sequence ID" value="OMH79377.1"/>
    <property type="molecule type" value="Genomic_DNA"/>
</dbReference>
<evidence type="ECO:0000313" key="2">
    <source>
        <dbReference type="Proteomes" id="UP000188320"/>
    </source>
</evidence>
<organism evidence="1 2">
    <name type="scientific">Zancudomyces culisetae</name>
    <name type="common">Gut fungus</name>
    <name type="synonym">Smittium culisetae</name>
    <dbReference type="NCBI Taxonomy" id="1213189"/>
    <lineage>
        <taxon>Eukaryota</taxon>
        <taxon>Fungi</taxon>
        <taxon>Fungi incertae sedis</taxon>
        <taxon>Zoopagomycota</taxon>
        <taxon>Kickxellomycotina</taxon>
        <taxon>Harpellomycetes</taxon>
        <taxon>Harpellales</taxon>
        <taxon>Legeriomycetaceae</taxon>
        <taxon>Zancudomyces</taxon>
    </lineage>
</organism>
<keyword evidence="2" id="KW-1185">Reference proteome</keyword>
<reference evidence="2" key="1">
    <citation type="submission" date="2017-01" db="EMBL/GenBank/DDBJ databases">
        <authorList>
            <person name="Wang Y."/>
            <person name="White M."/>
            <person name="Kvist S."/>
            <person name="Moncalvo J.-M."/>
        </authorList>
    </citation>
    <scope>NUCLEOTIDE SEQUENCE [LARGE SCALE GENOMIC DNA]</scope>
    <source>
        <strain evidence="2">COL-18-3</strain>
    </source>
</reference>
<dbReference type="AlphaFoldDB" id="A0A1R1PEI0"/>
<accession>A0A1R1PEI0</accession>
<sequence>MKHRVTQETPAKMLYGFNISTPINWSNIIINENEEEAIVERLSFIRDELPTIGNLAVQKIIKNKQYEKTRYDKNIKDYKFKDGEIV</sequence>